<feature type="domain" description="Nucleotide modification associated" evidence="1">
    <location>
        <begin position="2"/>
        <end position="277"/>
    </location>
</feature>
<reference evidence="2 3" key="1">
    <citation type="submission" date="2018-10" db="EMBL/GenBank/DDBJ databases">
        <title>Bacillus Keqinensis sp. nov., a moderately halophilic bacterium isolated from a saline-alkaline lake.</title>
        <authorList>
            <person name="Wang H."/>
        </authorList>
    </citation>
    <scope>NUCLEOTIDE SEQUENCE [LARGE SCALE GENOMIC DNA]</scope>
    <source>
        <strain evidence="2 3">KQ-3</strain>
    </source>
</reference>
<dbReference type="RefSeq" id="WP_122899292.1">
    <property type="nucleotide sequence ID" value="NZ_RHIB01000002.1"/>
</dbReference>
<name>A0A3M7TPV0_9BACI</name>
<accession>A0A3M7TPV0</accession>
<organism evidence="2 3">
    <name type="scientific">Alteribacter keqinensis</name>
    <dbReference type="NCBI Taxonomy" id="2483800"/>
    <lineage>
        <taxon>Bacteria</taxon>
        <taxon>Bacillati</taxon>
        <taxon>Bacillota</taxon>
        <taxon>Bacilli</taxon>
        <taxon>Bacillales</taxon>
        <taxon>Bacillaceae</taxon>
        <taxon>Alteribacter</taxon>
    </lineage>
</organism>
<protein>
    <recommendedName>
        <fullName evidence="1">Nucleotide modification associated domain-containing protein</fullName>
    </recommendedName>
</protein>
<gene>
    <name evidence="2" type="ORF">EBO34_13160</name>
</gene>
<keyword evidence="3" id="KW-1185">Reference proteome</keyword>
<dbReference type="InterPro" id="IPR041135">
    <property type="entry name" value="Nmad3"/>
</dbReference>
<dbReference type="AlphaFoldDB" id="A0A3M7TPV0"/>
<dbReference type="Pfam" id="PF18754">
    <property type="entry name" value="Nmad3"/>
    <property type="match status" value="1"/>
</dbReference>
<evidence type="ECO:0000313" key="2">
    <source>
        <dbReference type="EMBL" id="RNA67664.1"/>
    </source>
</evidence>
<dbReference type="OrthoDB" id="9772090at2"/>
<sequence>MKLVLSRKGFDTGSSGCFSPYDHHSGRYIWFPIPEKKNHYSNTINYADVRIKEDYFNNPKYEAGNLSELYKRLLGHNRIKMGNSKACSIDDVGLSAHFDPMLGEPPWMERGSGLKIGKGFGQSNAAPHLLKQEVGAGSVFLFFGGFKSIHNHYSGHYFYGWMKVKERIDNYDKALQAAEEYNLGDHPHLTESAFQKLNFIYTPEEWLFEDLEVPGCGYFTALNDSLLLSRSKDRNKSEWLLPKCFYKQLTQAYKNSWVDLGDDFCTVKTGRGQEYVTELSSAGEAWLRQLFKRNADNISAADG</sequence>
<evidence type="ECO:0000259" key="1">
    <source>
        <dbReference type="Pfam" id="PF18754"/>
    </source>
</evidence>
<comment type="caution">
    <text evidence="2">The sequence shown here is derived from an EMBL/GenBank/DDBJ whole genome shotgun (WGS) entry which is preliminary data.</text>
</comment>
<evidence type="ECO:0000313" key="3">
    <source>
        <dbReference type="Proteomes" id="UP000278746"/>
    </source>
</evidence>
<proteinExistence type="predicted"/>
<dbReference type="EMBL" id="RHIB01000002">
    <property type="protein sequence ID" value="RNA67664.1"/>
    <property type="molecule type" value="Genomic_DNA"/>
</dbReference>
<dbReference type="Proteomes" id="UP000278746">
    <property type="component" value="Unassembled WGS sequence"/>
</dbReference>